<organism evidence="2 3">
    <name type="scientific">Bdellovibrio svalbardensis</name>
    <dbReference type="NCBI Taxonomy" id="2972972"/>
    <lineage>
        <taxon>Bacteria</taxon>
        <taxon>Pseudomonadati</taxon>
        <taxon>Bdellovibrionota</taxon>
        <taxon>Bdellovibrionia</taxon>
        <taxon>Bdellovibrionales</taxon>
        <taxon>Pseudobdellovibrionaceae</taxon>
        <taxon>Bdellovibrio</taxon>
    </lineage>
</organism>
<evidence type="ECO:0000313" key="2">
    <source>
        <dbReference type="EMBL" id="MDG0817572.1"/>
    </source>
</evidence>
<comment type="caution">
    <text evidence="2">The sequence shown here is derived from an EMBL/GenBank/DDBJ whole genome shotgun (WGS) entry which is preliminary data.</text>
</comment>
<keyword evidence="1" id="KW-0732">Signal</keyword>
<evidence type="ECO:0000313" key="3">
    <source>
        <dbReference type="Proteomes" id="UP001152321"/>
    </source>
</evidence>
<reference evidence="2" key="1">
    <citation type="submission" date="2022-08" db="EMBL/GenBank/DDBJ databases">
        <title>Novel Bdellovibrio Species Isolated from Svalbard: Designation Bdellovibrio svalbardensis.</title>
        <authorList>
            <person name="Mitchell R.J."/>
            <person name="Choi S.Y."/>
        </authorList>
    </citation>
    <scope>NUCLEOTIDE SEQUENCE</scope>
    <source>
        <strain evidence="2">PAP01</strain>
    </source>
</reference>
<protein>
    <recommendedName>
        <fullName evidence="4">Outer membrane protein beta-barrel domain-containing protein</fullName>
    </recommendedName>
</protein>
<evidence type="ECO:0008006" key="4">
    <source>
        <dbReference type="Google" id="ProtNLM"/>
    </source>
</evidence>
<dbReference type="Proteomes" id="UP001152321">
    <property type="component" value="Unassembled WGS sequence"/>
</dbReference>
<gene>
    <name evidence="2" type="ORF">NWE73_14425</name>
</gene>
<keyword evidence="3" id="KW-1185">Reference proteome</keyword>
<proteinExistence type="predicted"/>
<feature type="signal peptide" evidence="1">
    <location>
        <begin position="1"/>
        <end position="23"/>
    </location>
</feature>
<accession>A0ABT6DL29</accession>
<name>A0ABT6DL29_9BACT</name>
<sequence length="224" mass="24254">MLNYRLALAACLFFAISSNIAYAKEIPVQGRLFAGSTSIDPKNVNETIEAQGLQKIDTAMQLGIEITYPLLKYLDVGLRYTKRNAEKDEQPSNASTDYSAKIEQDAMLLVARVPIVKSDFVRLDVFGGVGGSNTTFTLKSASQNGELTRKEAEGWFATPYTAVGASVAFGYKQFYVVFEGGVETNKVDGFKRSGTVSSSLDTVDLSGSYFTVGLMFDGVPGSIK</sequence>
<dbReference type="RefSeq" id="WP_277579044.1">
    <property type="nucleotide sequence ID" value="NZ_JANRMI010000004.1"/>
</dbReference>
<dbReference type="EMBL" id="JANRMI010000004">
    <property type="protein sequence ID" value="MDG0817572.1"/>
    <property type="molecule type" value="Genomic_DNA"/>
</dbReference>
<evidence type="ECO:0000256" key="1">
    <source>
        <dbReference type="SAM" id="SignalP"/>
    </source>
</evidence>
<feature type="chain" id="PRO_5047334393" description="Outer membrane protein beta-barrel domain-containing protein" evidence="1">
    <location>
        <begin position="24"/>
        <end position="224"/>
    </location>
</feature>